<organism evidence="15 16">
    <name type="scientific">Henosepilachna vigintioctopunctata</name>
    <dbReference type="NCBI Taxonomy" id="420089"/>
    <lineage>
        <taxon>Eukaryota</taxon>
        <taxon>Metazoa</taxon>
        <taxon>Ecdysozoa</taxon>
        <taxon>Arthropoda</taxon>
        <taxon>Hexapoda</taxon>
        <taxon>Insecta</taxon>
        <taxon>Pterygota</taxon>
        <taxon>Neoptera</taxon>
        <taxon>Endopterygota</taxon>
        <taxon>Coleoptera</taxon>
        <taxon>Polyphaga</taxon>
        <taxon>Cucujiformia</taxon>
        <taxon>Coccinelloidea</taxon>
        <taxon>Coccinellidae</taxon>
        <taxon>Epilachninae</taxon>
        <taxon>Epilachnini</taxon>
        <taxon>Henosepilachna</taxon>
    </lineage>
</organism>
<feature type="compositionally biased region" description="Polar residues" evidence="7">
    <location>
        <begin position="1609"/>
        <end position="1624"/>
    </location>
</feature>
<dbReference type="InterPro" id="IPR055436">
    <property type="entry name" value="Ig_TMEM131L_4"/>
</dbReference>
<dbReference type="Pfam" id="PF12371">
    <property type="entry name" value="TMEM131_like_N"/>
    <property type="match status" value="1"/>
</dbReference>
<dbReference type="Gene3D" id="2.60.40.10">
    <property type="entry name" value="Immunoglobulins"/>
    <property type="match status" value="1"/>
</dbReference>
<evidence type="ECO:0000313" key="15">
    <source>
        <dbReference type="EMBL" id="KAK9875598.1"/>
    </source>
</evidence>
<keyword evidence="3 8" id="KW-0812">Transmembrane</keyword>
<evidence type="ECO:0000256" key="3">
    <source>
        <dbReference type="ARBA" id="ARBA00022692"/>
    </source>
</evidence>
<proteinExistence type="inferred from homology"/>
<evidence type="ECO:0000256" key="8">
    <source>
        <dbReference type="SAM" id="Phobius"/>
    </source>
</evidence>
<keyword evidence="16" id="KW-1185">Reference proteome</keyword>
<evidence type="ECO:0000256" key="4">
    <source>
        <dbReference type="ARBA" id="ARBA00022729"/>
    </source>
</evidence>
<dbReference type="GO" id="GO:0016020">
    <property type="term" value="C:membrane"/>
    <property type="evidence" value="ECO:0007669"/>
    <property type="project" value="UniProtKB-SubCell"/>
</dbReference>
<reference evidence="15 16" key="1">
    <citation type="submission" date="2023-03" db="EMBL/GenBank/DDBJ databases">
        <title>Genome insight into feeding habits of ladybird beetles.</title>
        <authorList>
            <person name="Li H.-S."/>
            <person name="Huang Y.-H."/>
            <person name="Pang H."/>
        </authorList>
    </citation>
    <scope>NUCLEOTIDE SEQUENCE [LARGE SCALE GENOMIC DNA]</scope>
    <source>
        <strain evidence="15">SYSU_2023b</strain>
        <tissue evidence="15">Whole body</tissue>
    </source>
</reference>
<dbReference type="PANTHER" id="PTHR22050:SF0">
    <property type="entry name" value="TRANSMEMBRANE PROTEIN 131 HOMOLOG"/>
    <property type="match status" value="1"/>
</dbReference>
<dbReference type="InterPro" id="IPR055435">
    <property type="entry name" value="Ig_TMEM131L_3"/>
</dbReference>
<feature type="domain" description="Transmembrane protein 131-like N-terminal" evidence="10">
    <location>
        <begin position="69"/>
        <end position="151"/>
    </location>
</feature>
<dbReference type="Proteomes" id="UP001431783">
    <property type="component" value="Unassembled WGS sequence"/>
</dbReference>
<feature type="chain" id="PRO_5043542229" description="Transmembrane protein 131" evidence="9">
    <location>
        <begin position="27"/>
        <end position="1652"/>
    </location>
</feature>
<dbReference type="InterPro" id="IPR055437">
    <property type="entry name" value="TMEM131L_Ig_5"/>
</dbReference>
<feature type="domain" description="TMEM131L third Ig-like" evidence="12">
    <location>
        <begin position="398"/>
        <end position="491"/>
    </location>
</feature>
<feature type="compositionally biased region" description="Polar residues" evidence="7">
    <location>
        <begin position="1216"/>
        <end position="1227"/>
    </location>
</feature>
<name>A0AAW1U4L7_9CUCU</name>
<evidence type="ECO:0000259" key="13">
    <source>
        <dbReference type="Pfam" id="PF24499"/>
    </source>
</evidence>
<feature type="domain" description="TMEM131L fifth Ig-like" evidence="14">
    <location>
        <begin position="1004"/>
        <end position="1067"/>
    </location>
</feature>
<keyword evidence="6 8" id="KW-0472">Membrane</keyword>
<feature type="compositionally biased region" description="Basic and acidic residues" evidence="7">
    <location>
        <begin position="1354"/>
        <end position="1372"/>
    </location>
</feature>
<feature type="domain" description="TMEM131 second Ig-like" evidence="11">
    <location>
        <begin position="168"/>
        <end position="257"/>
    </location>
</feature>
<evidence type="ECO:0000256" key="6">
    <source>
        <dbReference type="ARBA" id="ARBA00023136"/>
    </source>
</evidence>
<dbReference type="InterPro" id="IPR022113">
    <property type="entry name" value="TMEM131L_N"/>
</dbReference>
<feature type="domain" description="TMEM131L fourth Ig-like" evidence="13">
    <location>
        <begin position="819"/>
        <end position="951"/>
    </location>
</feature>
<feature type="region of interest" description="Disordered" evidence="7">
    <location>
        <begin position="1551"/>
        <end position="1582"/>
    </location>
</feature>
<dbReference type="Pfam" id="PF24495">
    <property type="entry name" value="Ig_TMEM131_2"/>
    <property type="match status" value="1"/>
</dbReference>
<evidence type="ECO:0000256" key="7">
    <source>
        <dbReference type="SAM" id="MobiDB-lite"/>
    </source>
</evidence>
<keyword evidence="4 9" id="KW-0732">Signal</keyword>
<comment type="subcellular location">
    <subcellularLocation>
        <location evidence="1">Membrane</location>
        <topology evidence="1">Single-pass type I membrane protein</topology>
    </subcellularLocation>
</comment>
<dbReference type="Pfam" id="PF24501">
    <property type="entry name" value="Ig_TMEM131L_5"/>
    <property type="match status" value="1"/>
</dbReference>
<evidence type="ECO:0000256" key="2">
    <source>
        <dbReference type="ARBA" id="ARBA00006682"/>
    </source>
</evidence>
<comment type="caution">
    <text evidence="15">The sequence shown here is derived from an EMBL/GenBank/DDBJ whole genome shotgun (WGS) entry which is preliminary data.</text>
</comment>
<feature type="signal peptide" evidence="9">
    <location>
        <begin position="1"/>
        <end position="26"/>
    </location>
</feature>
<evidence type="ECO:0000259" key="10">
    <source>
        <dbReference type="Pfam" id="PF12371"/>
    </source>
</evidence>
<protein>
    <recommendedName>
        <fullName evidence="17">Transmembrane protein 131</fullName>
    </recommendedName>
</protein>
<evidence type="ECO:0000256" key="9">
    <source>
        <dbReference type="SAM" id="SignalP"/>
    </source>
</evidence>
<dbReference type="InterPro" id="IPR039877">
    <property type="entry name" value="TMEM131-like"/>
</dbReference>
<dbReference type="Pfam" id="PF24499">
    <property type="entry name" value="Ig_TMEM131L_4"/>
    <property type="match status" value="1"/>
</dbReference>
<evidence type="ECO:0000256" key="1">
    <source>
        <dbReference type="ARBA" id="ARBA00004479"/>
    </source>
</evidence>
<keyword evidence="5 8" id="KW-1133">Transmembrane helix</keyword>
<dbReference type="PANTHER" id="PTHR22050">
    <property type="entry name" value="RW1 PROTEIN HOMOLOG"/>
    <property type="match status" value="1"/>
</dbReference>
<sequence>MAKYSTPWYILSVGLLSLITKTHLTAHDSSDGYISSNERYFDDFSFIEREISSGLRSDYAGDNIKFQIKFDPATLDFRQRPLGVPHIKKVHLFNFDTNRSIDMTSISGSTVHFHSSFFQDKKIPPMGNTSFNVVFLGREEGYIESCLFIHTTNGHFKYNVKGVSVYSPYYLHPIVGVKLPMNATFTPLIYLHNPHSEPIQILEIYTSGGDFHLELPTGEREGPKKIWEIAPFETKAVIRVKFSAKVEQNHTAFVRIRLNITEEVLVVPLEVEVSPKGGIFAPQGYVDFGIGGSANHPKHEKLCLYNPFAKPIKLQSISARSKAIKIEYEQGVVLPSGKSKGVCVNVANITLDWRKAFKNKDSTGKITVKYRNGKGIAEIPYYLTVLEGGVSFDAEVTKYFINDKSKSLHRNFKLKNDFKSSIRILNISASEEVLKYFKIKNFKPLMLKEQEERVIFSIDLRPDVKIQNVQIDSHIELKTNVSTVAIPVLSYKGTLKLVQLFDIPLLYDGWSLMSDGRIGTWWVYNYVFQYLPFKSKDYSLDVGLISFNTRKEINFLVLNENPVNIKIRGLKTSIPLTSTTLVGCGRNDPRTALLQPSFENLRMCNQLKPGEYAILKLVVQTANNEGHVWGEIQVETDYENLSVPVQFKVAAGKLEIGPDRLVFDQCFPGKICSHPLKVHSTFNEPMIIKNIVSLPPDPRLSCRHTGHIMAHTTKIVGQLYLNPNVGCGNECYAGLHKDLYDQWLRTLMLPKSVVNFDLNLFNTFYNRFLNITSNGLKKWQNLTLRMDTSEVRSHTFKTRVKMSWPSLLFDIPDNKSVIIFPLTQLGNTSYRNFSIKNPSSHNLIVQILLDKFYPSVEVLYEGLPTTGLPVYTPPSKGDCFFFFENDYFHQTDFFEKSNFKVHPFTLPLFLKPGENRTFSVGFRGEQVGDFSSSIFFRNNLTVIEMLRLRGRSTEPMFRFGNRKPGAVQPLLFEFTDKHFKECDRENSYRYNQNVVIKRSFTTRNTGEIPIFFHSFRIDDVPCEGYGFKVLNCAPFVLPPNGSRKIDIEFTPDFTLARVVRSLILKTSCNFNVNYTLQATVPSYYIPICSGAIPRPFWELYAYYFTVTLICIKLVLVLFVAFFDGEKIKAQLIGVVLTCPTVQPVLDLRLLGQQVRDEVQNTQEEAVEEATVNEARIVENSPQVSEGYNIKPEPDKSPALVPAVGKSKKKLGKRNTNEGSEYTETPQKVSEVFKYKTNGSAEKKDKEDEKKSSHYNKENKKTMSCKRLNRLLVEEETSSTTTESSTNTDEVLESKENRCVRDNANKLKFENATNSEEGPREPRIAQNKVDRRRASKNPLKTKEHLDNSRNQQCESRSRNETKKRQSKEQKEKISVCSRKSSSEKSQTKPIDVQNVSSATLVSPKVWTENRATFSDVVARSECQPASSRPTNVTPSKPTMYVEPYKQTSTPLGPIGSRPVDFWQSGEAAAQSPLRDSGVNSFFSNVPNTENRNTATGDVTRCGDWATFQDTEKYFRYDPPRSNNNSIQSNSTALAQDYNVLDPWNRSVQNHWNSSNANPLRNSTIPFGTVSNQTASPNRQSSYPWDSSSVWQWNPWESPRSPTRTPPGFSSIHQNQTTNEEPQNTQRIGTYNPFTSGNIWPQNKNNIWKYSKDP</sequence>
<evidence type="ECO:0000256" key="5">
    <source>
        <dbReference type="ARBA" id="ARBA00022989"/>
    </source>
</evidence>
<feature type="transmembrane region" description="Helical" evidence="8">
    <location>
        <begin position="1100"/>
        <end position="1122"/>
    </location>
</feature>
<feature type="compositionally biased region" description="Basic and acidic residues" evidence="7">
    <location>
        <begin position="1240"/>
        <end position="1260"/>
    </location>
</feature>
<evidence type="ECO:0000259" key="11">
    <source>
        <dbReference type="Pfam" id="PF24495"/>
    </source>
</evidence>
<evidence type="ECO:0008006" key="17">
    <source>
        <dbReference type="Google" id="ProtNLM"/>
    </source>
</evidence>
<dbReference type="EMBL" id="JARQZJ010000034">
    <property type="protein sequence ID" value="KAK9875598.1"/>
    <property type="molecule type" value="Genomic_DNA"/>
</dbReference>
<evidence type="ECO:0000313" key="16">
    <source>
        <dbReference type="Proteomes" id="UP001431783"/>
    </source>
</evidence>
<feature type="compositionally biased region" description="Basic and acidic residues" evidence="7">
    <location>
        <begin position="1291"/>
        <end position="1308"/>
    </location>
</feature>
<feature type="region of interest" description="Disordered" evidence="7">
    <location>
        <begin position="1594"/>
        <end position="1624"/>
    </location>
</feature>
<dbReference type="InterPro" id="IPR056311">
    <property type="entry name" value="TMEM131_Ig_2"/>
</dbReference>
<feature type="region of interest" description="Disordered" evidence="7">
    <location>
        <begin position="1182"/>
        <end position="1391"/>
    </location>
</feature>
<dbReference type="InterPro" id="IPR013783">
    <property type="entry name" value="Ig-like_fold"/>
</dbReference>
<accession>A0AAW1U4L7</accession>
<gene>
    <name evidence="15" type="ORF">WA026_009401</name>
</gene>
<dbReference type="Pfam" id="PF24498">
    <property type="entry name" value="Ig_TMEM131L_3"/>
    <property type="match status" value="1"/>
</dbReference>
<evidence type="ECO:0000259" key="12">
    <source>
        <dbReference type="Pfam" id="PF24498"/>
    </source>
</evidence>
<comment type="similarity">
    <text evidence="2">Belongs to the TMEM131 family.</text>
</comment>
<evidence type="ECO:0000259" key="14">
    <source>
        <dbReference type="Pfam" id="PF24501"/>
    </source>
</evidence>